<gene>
    <name evidence="2" type="ORF">Ocin01_13212</name>
</gene>
<dbReference type="GO" id="GO:0043171">
    <property type="term" value="P:peptide catabolic process"/>
    <property type="evidence" value="ECO:0007669"/>
    <property type="project" value="TreeGrafter"/>
</dbReference>
<dbReference type="Proteomes" id="UP000094527">
    <property type="component" value="Unassembled WGS sequence"/>
</dbReference>
<dbReference type="EMBL" id="LJIJ01000977">
    <property type="protein sequence ID" value="ODM93467.1"/>
    <property type="molecule type" value="Genomic_DNA"/>
</dbReference>
<evidence type="ECO:0000259" key="1">
    <source>
        <dbReference type="Pfam" id="PF01433"/>
    </source>
</evidence>
<dbReference type="InterPro" id="IPR027268">
    <property type="entry name" value="Peptidase_M4/M1_CTD_sf"/>
</dbReference>
<feature type="domain" description="Peptidase M1 membrane alanine aminopeptidase" evidence="1">
    <location>
        <begin position="73"/>
        <end position="114"/>
    </location>
</feature>
<dbReference type="AlphaFoldDB" id="A0A1D2MKD3"/>
<dbReference type="InterPro" id="IPR014782">
    <property type="entry name" value="Peptidase_M1_dom"/>
</dbReference>
<name>A0A1D2MKD3_ORCCI</name>
<dbReference type="InterPro" id="IPR050344">
    <property type="entry name" value="Peptidase_M1_aminopeptidases"/>
</dbReference>
<dbReference type="GO" id="GO:0042277">
    <property type="term" value="F:peptide binding"/>
    <property type="evidence" value="ECO:0007669"/>
    <property type="project" value="TreeGrafter"/>
</dbReference>
<keyword evidence="2" id="KW-0378">Hydrolase</keyword>
<dbReference type="STRING" id="48709.A0A1D2MKD3"/>
<keyword evidence="2" id="KW-0645">Protease</keyword>
<dbReference type="GO" id="GO:0070006">
    <property type="term" value="F:metalloaminopeptidase activity"/>
    <property type="evidence" value="ECO:0007669"/>
    <property type="project" value="TreeGrafter"/>
</dbReference>
<organism evidence="2 3">
    <name type="scientific">Orchesella cincta</name>
    <name type="common">Springtail</name>
    <name type="synonym">Podura cincta</name>
    <dbReference type="NCBI Taxonomy" id="48709"/>
    <lineage>
        <taxon>Eukaryota</taxon>
        <taxon>Metazoa</taxon>
        <taxon>Ecdysozoa</taxon>
        <taxon>Arthropoda</taxon>
        <taxon>Hexapoda</taxon>
        <taxon>Collembola</taxon>
        <taxon>Entomobryomorpha</taxon>
        <taxon>Entomobryoidea</taxon>
        <taxon>Orchesellidae</taxon>
        <taxon>Orchesellinae</taxon>
        <taxon>Orchesella</taxon>
    </lineage>
</organism>
<comment type="caution">
    <text evidence="2">The sequence shown here is derived from an EMBL/GenBank/DDBJ whole genome shotgun (WGS) entry which is preliminary data.</text>
</comment>
<keyword evidence="3" id="KW-1185">Reference proteome</keyword>
<dbReference type="Gene3D" id="1.10.390.10">
    <property type="entry name" value="Neutral Protease Domain 2"/>
    <property type="match status" value="1"/>
</dbReference>
<reference evidence="2 3" key="1">
    <citation type="journal article" date="2016" name="Genome Biol. Evol.">
        <title>Gene Family Evolution Reflects Adaptation to Soil Environmental Stressors in the Genome of the Collembolan Orchesella cincta.</title>
        <authorList>
            <person name="Faddeeva-Vakhrusheva A."/>
            <person name="Derks M.F."/>
            <person name="Anvar S.Y."/>
            <person name="Agamennone V."/>
            <person name="Suring W."/>
            <person name="Smit S."/>
            <person name="van Straalen N.M."/>
            <person name="Roelofs D."/>
        </authorList>
    </citation>
    <scope>NUCLEOTIDE SEQUENCE [LARGE SCALE GENOMIC DNA]</scope>
    <source>
        <tissue evidence="2">Mixed pool</tissue>
    </source>
</reference>
<dbReference type="PANTHER" id="PTHR11533">
    <property type="entry name" value="PROTEASE M1 ZINC METALLOPROTEASE"/>
    <property type="match status" value="1"/>
</dbReference>
<feature type="non-terminal residue" evidence="2">
    <location>
        <position position="1"/>
    </location>
</feature>
<dbReference type="PANTHER" id="PTHR11533:SF294">
    <property type="entry name" value="THYROTROPIN-RELEASING HORMONE-DEGRADING ECTOENZYME"/>
    <property type="match status" value="1"/>
</dbReference>
<protein>
    <submittedName>
        <fullName evidence="2">Endoplasmic reticulum aminopeptidase 2</fullName>
    </submittedName>
</protein>
<dbReference type="GO" id="GO:0006508">
    <property type="term" value="P:proteolysis"/>
    <property type="evidence" value="ECO:0007669"/>
    <property type="project" value="TreeGrafter"/>
</dbReference>
<accession>A0A1D2MKD3</accession>
<dbReference type="GO" id="GO:0005737">
    <property type="term" value="C:cytoplasm"/>
    <property type="evidence" value="ECO:0007669"/>
    <property type="project" value="TreeGrafter"/>
</dbReference>
<dbReference type="GO" id="GO:0016020">
    <property type="term" value="C:membrane"/>
    <property type="evidence" value="ECO:0007669"/>
    <property type="project" value="TreeGrafter"/>
</dbReference>
<dbReference type="GO" id="GO:0005615">
    <property type="term" value="C:extracellular space"/>
    <property type="evidence" value="ECO:0007669"/>
    <property type="project" value="TreeGrafter"/>
</dbReference>
<dbReference type="SUPFAM" id="SSF55486">
    <property type="entry name" value="Metalloproteases ('zincins'), catalytic domain"/>
    <property type="match status" value="1"/>
</dbReference>
<evidence type="ECO:0000313" key="2">
    <source>
        <dbReference type="EMBL" id="ODM93467.1"/>
    </source>
</evidence>
<sequence>LANTEKIGDPEPIPGLTGWVWDRHANTVNMPVYLVAIIVSDFESETAPEDLYRVPVRTWAAPPLMTDTSAKFSAQAAARMLNYFEEYFDFQYQLNKMDSVAIPDFAAGAMENWLIRRNIKCLKEYIILYFSSNFIIPNNRGLNTYRTNLMVWFEEENTMFEKWRSAAGRNKPHILSLRNLT</sequence>
<dbReference type="OrthoDB" id="10031169at2759"/>
<dbReference type="GO" id="GO:0008270">
    <property type="term" value="F:zinc ion binding"/>
    <property type="evidence" value="ECO:0007669"/>
    <property type="project" value="InterPro"/>
</dbReference>
<dbReference type="Pfam" id="PF01433">
    <property type="entry name" value="Peptidase_M1"/>
    <property type="match status" value="1"/>
</dbReference>
<evidence type="ECO:0000313" key="3">
    <source>
        <dbReference type="Proteomes" id="UP000094527"/>
    </source>
</evidence>
<proteinExistence type="predicted"/>
<keyword evidence="2" id="KW-0031">Aminopeptidase</keyword>